<dbReference type="EMBL" id="LGRX02003087">
    <property type="protein sequence ID" value="KAK3282952.1"/>
    <property type="molecule type" value="Genomic_DNA"/>
</dbReference>
<accession>A0AAE0GRI7</accession>
<feature type="compositionally biased region" description="Basic and acidic residues" evidence="1">
    <location>
        <begin position="41"/>
        <end position="76"/>
    </location>
</feature>
<name>A0AAE0GRI7_9CHLO</name>
<feature type="compositionally biased region" description="Basic and acidic residues" evidence="1">
    <location>
        <begin position="160"/>
        <end position="170"/>
    </location>
</feature>
<sequence>MRKAEQAGEEEEEWVRVEEVKGKRVQGAGGGFWMTRAGKGAPERESGREERERAEAGGSERKGREKEVRSGAEAKRERGKGKRRKGRKEARKRETVDPTTTLPLVRLFTSTSSQPTPAELAICSRKLIWKEALKFESSKAEMLKSEKVMLEGSASNYQTWRRERGQRKQGEGLGGGATKGREEE</sequence>
<protein>
    <submittedName>
        <fullName evidence="2">Uncharacterized protein</fullName>
    </submittedName>
</protein>
<dbReference type="Proteomes" id="UP001190700">
    <property type="component" value="Unassembled WGS sequence"/>
</dbReference>
<feature type="region of interest" description="Disordered" evidence="1">
    <location>
        <begin position="156"/>
        <end position="184"/>
    </location>
</feature>
<dbReference type="AlphaFoldDB" id="A0AAE0GRI7"/>
<feature type="region of interest" description="Disordered" evidence="1">
    <location>
        <begin position="1"/>
        <end position="102"/>
    </location>
</feature>
<feature type="compositionally biased region" description="Basic residues" evidence="1">
    <location>
        <begin position="77"/>
        <end position="90"/>
    </location>
</feature>
<evidence type="ECO:0000313" key="2">
    <source>
        <dbReference type="EMBL" id="KAK3282952.1"/>
    </source>
</evidence>
<evidence type="ECO:0000313" key="3">
    <source>
        <dbReference type="Proteomes" id="UP001190700"/>
    </source>
</evidence>
<organism evidence="2 3">
    <name type="scientific">Cymbomonas tetramitiformis</name>
    <dbReference type="NCBI Taxonomy" id="36881"/>
    <lineage>
        <taxon>Eukaryota</taxon>
        <taxon>Viridiplantae</taxon>
        <taxon>Chlorophyta</taxon>
        <taxon>Pyramimonadophyceae</taxon>
        <taxon>Pyramimonadales</taxon>
        <taxon>Pyramimonadaceae</taxon>
        <taxon>Cymbomonas</taxon>
    </lineage>
</organism>
<comment type="caution">
    <text evidence="2">The sequence shown here is derived from an EMBL/GenBank/DDBJ whole genome shotgun (WGS) entry which is preliminary data.</text>
</comment>
<proteinExistence type="predicted"/>
<evidence type="ECO:0000256" key="1">
    <source>
        <dbReference type="SAM" id="MobiDB-lite"/>
    </source>
</evidence>
<keyword evidence="3" id="KW-1185">Reference proteome</keyword>
<gene>
    <name evidence="2" type="ORF">CYMTET_9332</name>
</gene>
<reference evidence="2 3" key="1">
    <citation type="journal article" date="2015" name="Genome Biol. Evol.">
        <title>Comparative Genomics of a Bacterivorous Green Alga Reveals Evolutionary Causalities and Consequences of Phago-Mixotrophic Mode of Nutrition.</title>
        <authorList>
            <person name="Burns J.A."/>
            <person name="Paasch A."/>
            <person name="Narechania A."/>
            <person name="Kim E."/>
        </authorList>
    </citation>
    <scope>NUCLEOTIDE SEQUENCE [LARGE SCALE GENOMIC DNA]</scope>
    <source>
        <strain evidence="2 3">PLY_AMNH</strain>
    </source>
</reference>